<dbReference type="EMBL" id="WNXC01000004">
    <property type="protein sequence ID" value="MBB2149930.1"/>
    <property type="molecule type" value="Genomic_DNA"/>
</dbReference>
<dbReference type="InterPro" id="IPR011083">
    <property type="entry name" value="Phage_tail_collar_dom"/>
</dbReference>
<reference evidence="2 3" key="1">
    <citation type="submission" date="2019-11" db="EMBL/GenBank/DDBJ databases">
        <title>Description of Pedobacter sp. LMG 31462T.</title>
        <authorList>
            <person name="Carlier A."/>
            <person name="Qi S."/>
            <person name="Vandamme P."/>
        </authorList>
    </citation>
    <scope>NUCLEOTIDE SEQUENCE [LARGE SCALE GENOMIC DNA]</scope>
    <source>
        <strain evidence="2 3">LMG 31462</strain>
    </source>
</reference>
<keyword evidence="3" id="KW-1185">Reference proteome</keyword>
<evidence type="ECO:0000313" key="2">
    <source>
        <dbReference type="EMBL" id="MBB2149930.1"/>
    </source>
</evidence>
<evidence type="ECO:0000313" key="3">
    <source>
        <dbReference type="Proteomes" id="UP000636110"/>
    </source>
</evidence>
<dbReference type="Proteomes" id="UP000636110">
    <property type="component" value="Unassembled WGS sequence"/>
</dbReference>
<dbReference type="Pfam" id="PF07484">
    <property type="entry name" value="Collar"/>
    <property type="match status" value="1"/>
</dbReference>
<dbReference type="InterPro" id="IPR037053">
    <property type="entry name" value="Phage_tail_collar_dom_sf"/>
</dbReference>
<dbReference type="SUPFAM" id="SSF88874">
    <property type="entry name" value="Receptor-binding domain of short tail fibre protein gp12"/>
    <property type="match status" value="1"/>
</dbReference>
<accession>A0ABR6EXB6</accession>
<sequence length="177" mass="18398">MENFVGEIRLFGFTFPPRGWAVCNGQIIAIQANTALFSLLGTQYGGNGTTTFGLPDLRGRAAIGFGQGPGLSDYVQGEVSGTENISISINNMPAHTHIAKVSTQEGSVADPVTGNSLAAMVDTSVNKILSYSTAAPTVALNTNTNSITGANIPISIMQPTLALNYCIATTGVFPSRN</sequence>
<evidence type="ECO:0000259" key="1">
    <source>
        <dbReference type="Pfam" id="PF07484"/>
    </source>
</evidence>
<name>A0ABR6EXB6_9SPHI</name>
<proteinExistence type="predicted"/>
<dbReference type="RefSeq" id="WP_182958196.1">
    <property type="nucleotide sequence ID" value="NZ_WNXC01000004.1"/>
</dbReference>
<comment type="caution">
    <text evidence="2">The sequence shown here is derived from an EMBL/GenBank/DDBJ whole genome shotgun (WGS) entry which is preliminary data.</text>
</comment>
<gene>
    <name evidence="2" type="ORF">GM920_13595</name>
</gene>
<organism evidence="2 3">
    <name type="scientific">Pedobacter gandavensis</name>
    <dbReference type="NCBI Taxonomy" id="2679963"/>
    <lineage>
        <taxon>Bacteria</taxon>
        <taxon>Pseudomonadati</taxon>
        <taxon>Bacteroidota</taxon>
        <taxon>Sphingobacteriia</taxon>
        <taxon>Sphingobacteriales</taxon>
        <taxon>Sphingobacteriaceae</taxon>
        <taxon>Pedobacter</taxon>
    </lineage>
</organism>
<protein>
    <submittedName>
        <fullName evidence="2">Phage tail protein</fullName>
    </submittedName>
</protein>
<dbReference type="Gene3D" id="3.90.1340.10">
    <property type="entry name" value="Phage tail collar domain"/>
    <property type="match status" value="1"/>
</dbReference>
<feature type="domain" description="Phage tail collar" evidence="1">
    <location>
        <begin position="6"/>
        <end position="61"/>
    </location>
</feature>